<dbReference type="EMBL" id="BMAT01007053">
    <property type="protein sequence ID" value="GFS25363.1"/>
    <property type="molecule type" value="Genomic_DNA"/>
</dbReference>
<reference evidence="2 3" key="1">
    <citation type="journal article" date="2021" name="Elife">
        <title>Chloroplast acquisition without the gene transfer in kleptoplastic sea slugs, Plakobranchus ocellatus.</title>
        <authorList>
            <person name="Maeda T."/>
            <person name="Takahashi S."/>
            <person name="Yoshida T."/>
            <person name="Shimamura S."/>
            <person name="Takaki Y."/>
            <person name="Nagai Y."/>
            <person name="Toyoda A."/>
            <person name="Suzuki Y."/>
            <person name="Arimoto A."/>
            <person name="Ishii H."/>
            <person name="Satoh N."/>
            <person name="Nishiyama T."/>
            <person name="Hasebe M."/>
            <person name="Maruyama T."/>
            <person name="Minagawa J."/>
            <person name="Obokata J."/>
            <person name="Shigenobu S."/>
        </authorList>
    </citation>
    <scope>NUCLEOTIDE SEQUENCE [LARGE SCALE GENOMIC DNA]</scope>
</reference>
<evidence type="ECO:0000313" key="2">
    <source>
        <dbReference type="EMBL" id="GFS25363.1"/>
    </source>
</evidence>
<protein>
    <submittedName>
        <fullName evidence="2">Uncharacterized protein</fullName>
    </submittedName>
</protein>
<sequence>MVNSNVSTTSSIAIESKQVEEMADIKYFGVSLSKAAHAPPQAHIANFCNSNEGQHAKTEQEQHFYSKQAKERVIAKIHLPAFTVLKAIRDPSLSDPASRAPGNQLAFAGPGRPSTPYMKRFSLLT</sequence>
<dbReference type="Proteomes" id="UP000762676">
    <property type="component" value="Unassembled WGS sequence"/>
</dbReference>
<gene>
    <name evidence="2" type="ORF">ElyMa_003439800</name>
</gene>
<evidence type="ECO:0000256" key="1">
    <source>
        <dbReference type="SAM" id="MobiDB-lite"/>
    </source>
</evidence>
<organism evidence="2 3">
    <name type="scientific">Elysia marginata</name>
    <dbReference type="NCBI Taxonomy" id="1093978"/>
    <lineage>
        <taxon>Eukaryota</taxon>
        <taxon>Metazoa</taxon>
        <taxon>Spiralia</taxon>
        <taxon>Lophotrochozoa</taxon>
        <taxon>Mollusca</taxon>
        <taxon>Gastropoda</taxon>
        <taxon>Heterobranchia</taxon>
        <taxon>Euthyneura</taxon>
        <taxon>Panpulmonata</taxon>
        <taxon>Sacoglossa</taxon>
        <taxon>Placobranchoidea</taxon>
        <taxon>Plakobranchidae</taxon>
        <taxon>Elysia</taxon>
    </lineage>
</organism>
<name>A0AAV4JTP9_9GAST</name>
<keyword evidence="3" id="KW-1185">Reference proteome</keyword>
<evidence type="ECO:0000313" key="3">
    <source>
        <dbReference type="Proteomes" id="UP000762676"/>
    </source>
</evidence>
<comment type="caution">
    <text evidence="2">The sequence shown here is derived from an EMBL/GenBank/DDBJ whole genome shotgun (WGS) entry which is preliminary data.</text>
</comment>
<dbReference type="AlphaFoldDB" id="A0AAV4JTP9"/>
<proteinExistence type="predicted"/>
<feature type="region of interest" description="Disordered" evidence="1">
    <location>
        <begin position="93"/>
        <end position="112"/>
    </location>
</feature>
<accession>A0AAV4JTP9</accession>